<evidence type="ECO:0000313" key="2">
    <source>
        <dbReference type="Proteomes" id="UP000094329"/>
    </source>
</evidence>
<dbReference type="InterPro" id="IPR029058">
    <property type="entry name" value="AB_hydrolase_fold"/>
</dbReference>
<dbReference type="EMBL" id="MDTU01000001">
    <property type="protein sequence ID" value="ODN43337.1"/>
    <property type="molecule type" value="Genomic_DNA"/>
</dbReference>
<comment type="caution">
    <text evidence="1">The sequence shown here is derived from an EMBL/GenBank/DDBJ whole genome shotgun (WGS) entry which is preliminary data.</text>
</comment>
<dbReference type="RefSeq" id="WP_069313134.1">
    <property type="nucleotide sequence ID" value="NZ_MDTU01000001.1"/>
</dbReference>
<sequence>MREITVSDLAFLANDVYLNPGKELILPKSMSASRYKHLLESTETAINSDPHGPKENGFFARAYKYKQGAKEVLIVAYRGTSSIEDALIDMELSLGQAIEQGKDTIKFLAEVLNYAKHRNILPKDIYITGHSLGGGLAQWVSMLTVDHYELFNGELNIPTAMRTVTFNPPGMQKIDPNGQAPAYTKAFNNKAFLASTFLASIVSPVAFATTATNVISKIYEIIDHQLGLKNRHLVLRMGQRAMVFAWDLMRPTEQGQVNLGDIKNDYPHIYNVSARYDMVHCCGIPGGNLINLDIDKITQLAAAYDSKNRLRHEFLDHYFTARLHYLKHSVHSAKMKIMYENLSKAANDFIYHGGEQKGIPTVKDWEDFFTGRKVVPGASLVEISSPEILKAFYGRELLGYTVTTEHSMVNMLEAVNANSHYANTEISYEAHQTLAKMRTQSHVRLHTTERIKGPLAAATNNVRLYEQTGVYPYNQTNYQEF</sequence>
<name>A0ABX3A395_9GAMM</name>
<accession>A0ABX3A395</accession>
<dbReference type="Pfam" id="PF26363">
    <property type="entry name" value="Phospholipase-like"/>
    <property type="match status" value="1"/>
</dbReference>
<dbReference type="SUPFAM" id="SSF53474">
    <property type="entry name" value="alpha/beta-Hydrolases"/>
    <property type="match status" value="1"/>
</dbReference>
<dbReference type="Gene3D" id="3.40.50.1820">
    <property type="entry name" value="alpha/beta hydrolase"/>
    <property type="match status" value="1"/>
</dbReference>
<dbReference type="Proteomes" id="UP000094329">
    <property type="component" value="Unassembled WGS sequence"/>
</dbReference>
<protein>
    <recommendedName>
        <fullName evidence="3">Fungal lipase-like domain-containing protein</fullName>
    </recommendedName>
</protein>
<evidence type="ECO:0000313" key="1">
    <source>
        <dbReference type="EMBL" id="ODN43337.1"/>
    </source>
</evidence>
<gene>
    <name evidence="1" type="ORF">BGC07_10890</name>
</gene>
<organism evidence="1 2">
    <name type="scientific">Piscirickettsia litoralis</name>
    <dbReference type="NCBI Taxonomy" id="1891921"/>
    <lineage>
        <taxon>Bacteria</taxon>
        <taxon>Pseudomonadati</taxon>
        <taxon>Pseudomonadota</taxon>
        <taxon>Gammaproteobacteria</taxon>
        <taxon>Thiotrichales</taxon>
        <taxon>Piscirickettsiaceae</taxon>
        <taxon>Piscirickettsia</taxon>
    </lineage>
</organism>
<reference evidence="1 2" key="1">
    <citation type="submission" date="2016-08" db="EMBL/GenBank/DDBJ databases">
        <title>Draft genome sequence of Candidatus Piscirickettsia litoralis, from seawater.</title>
        <authorList>
            <person name="Wan X."/>
            <person name="Lee A.J."/>
            <person name="Hou S."/>
            <person name="Donachie S.P."/>
        </authorList>
    </citation>
    <scope>NUCLEOTIDE SEQUENCE [LARGE SCALE GENOMIC DNA]</scope>
    <source>
        <strain evidence="1 2">Y2</strain>
    </source>
</reference>
<proteinExistence type="predicted"/>
<evidence type="ECO:0008006" key="3">
    <source>
        <dbReference type="Google" id="ProtNLM"/>
    </source>
</evidence>
<keyword evidence="2" id="KW-1185">Reference proteome</keyword>